<dbReference type="EMBL" id="FMXQ01000009">
    <property type="protein sequence ID" value="SDB50739.1"/>
    <property type="molecule type" value="Genomic_DNA"/>
</dbReference>
<feature type="repeat" description="ANK" evidence="3">
    <location>
        <begin position="126"/>
        <end position="158"/>
    </location>
</feature>
<keyword evidence="4" id="KW-0732">Signal</keyword>
<protein>
    <submittedName>
        <fullName evidence="5">Uncharacterized protein</fullName>
    </submittedName>
</protein>
<sequence>MKRIVHSVAAAILAAFSIGPSVAADAGTLEPAILSGDAGAVRAALAAGADPNEIFPVYDTSALMLAAIRGDGAMVLTLLAAGADPNWINGRGYNALSAAARSCRAGWDVAAALLDAGADIDNRSGARLTPLMVAIQEERPSFFRGLVAHGADINAVNAYGEGALNYAIYYRQPEYIATLLDRDVETAPLRNLFQGLYTYYYPNFGDARPQAVDCAT</sequence>
<proteinExistence type="predicted"/>
<feature type="signal peptide" evidence="4">
    <location>
        <begin position="1"/>
        <end position="23"/>
    </location>
</feature>
<dbReference type="Proteomes" id="UP000199071">
    <property type="component" value="Unassembled WGS sequence"/>
</dbReference>
<accession>A0A1G6DZW1</accession>
<dbReference type="PROSITE" id="PS50088">
    <property type="entry name" value="ANK_REPEAT"/>
    <property type="match status" value="3"/>
</dbReference>
<feature type="repeat" description="ANK" evidence="3">
    <location>
        <begin position="58"/>
        <end position="90"/>
    </location>
</feature>
<dbReference type="PANTHER" id="PTHR24173:SF74">
    <property type="entry name" value="ANKYRIN REPEAT DOMAIN-CONTAINING PROTEIN 16"/>
    <property type="match status" value="1"/>
</dbReference>
<keyword evidence="2 3" id="KW-0040">ANK repeat</keyword>
<evidence type="ECO:0000313" key="6">
    <source>
        <dbReference type="Proteomes" id="UP000199071"/>
    </source>
</evidence>
<gene>
    <name evidence="5" type="ORF">SAMN02982931_03978</name>
</gene>
<dbReference type="Pfam" id="PF12796">
    <property type="entry name" value="Ank_2"/>
    <property type="match status" value="1"/>
</dbReference>
<dbReference type="STRING" id="665467.SAMN02982931_03978"/>
<feature type="chain" id="PRO_5011706500" evidence="4">
    <location>
        <begin position="24"/>
        <end position="216"/>
    </location>
</feature>
<dbReference type="PANTHER" id="PTHR24173">
    <property type="entry name" value="ANKYRIN REPEAT CONTAINING"/>
    <property type="match status" value="1"/>
</dbReference>
<name>A0A1G6DZW1_9HYPH</name>
<evidence type="ECO:0000256" key="2">
    <source>
        <dbReference type="ARBA" id="ARBA00023043"/>
    </source>
</evidence>
<reference evidence="5 6" key="1">
    <citation type="submission" date="2016-10" db="EMBL/GenBank/DDBJ databases">
        <authorList>
            <person name="de Groot N.N."/>
        </authorList>
    </citation>
    <scope>NUCLEOTIDE SEQUENCE [LARGE SCALE GENOMIC DNA]</scope>
    <source>
        <strain evidence="5 6">ATCC 35022</strain>
    </source>
</reference>
<dbReference type="AlphaFoldDB" id="A0A1G6DZW1"/>
<dbReference type="InterPro" id="IPR002110">
    <property type="entry name" value="Ankyrin_rpt"/>
</dbReference>
<dbReference type="SMART" id="SM00248">
    <property type="entry name" value="ANK"/>
    <property type="match status" value="4"/>
</dbReference>
<dbReference type="RefSeq" id="WP_175478546.1">
    <property type="nucleotide sequence ID" value="NZ_FMXQ01000009.1"/>
</dbReference>
<dbReference type="SUPFAM" id="SSF48403">
    <property type="entry name" value="Ankyrin repeat"/>
    <property type="match status" value="1"/>
</dbReference>
<dbReference type="Gene3D" id="1.25.40.20">
    <property type="entry name" value="Ankyrin repeat-containing domain"/>
    <property type="match status" value="1"/>
</dbReference>
<evidence type="ECO:0000313" key="5">
    <source>
        <dbReference type="EMBL" id="SDB50739.1"/>
    </source>
</evidence>
<evidence type="ECO:0000256" key="1">
    <source>
        <dbReference type="ARBA" id="ARBA00022737"/>
    </source>
</evidence>
<dbReference type="InterPro" id="IPR036770">
    <property type="entry name" value="Ankyrin_rpt-contain_sf"/>
</dbReference>
<keyword evidence="6" id="KW-1185">Reference proteome</keyword>
<keyword evidence="1" id="KW-0677">Repeat</keyword>
<evidence type="ECO:0000256" key="4">
    <source>
        <dbReference type="SAM" id="SignalP"/>
    </source>
</evidence>
<feature type="repeat" description="ANK" evidence="3">
    <location>
        <begin position="91"/>
        <end position="125"/>
    </location>
</feature>
<dbReference type="Pfam" id="PF00023">
    <property type="entry name" value="Ank"/>
    <property type="match status" value="1"/>
</dbReference>
<evidence type="ECO:0000256" key="3">
    <source>
        <dbReference type="PROSITE-ProRule" id="PRU00023"/>
    </source>
</evidence>
<organism evidence="5 6">
    <name type="scientific">Bauldia litoralis</name>
    <dbReference type="NCBI Taxonomy" id="665467"/>
    <lineage>
        <taxon>Bacteria</taxon>
        <taxon>Pseudomonadati</taxon>
        <taxon>Pseudomonadota</taxon>
        <taxon>Alphaproteobacteria</taxon>
        <taxon>Hyphomicrobiales</taxon>
        <taxon>Kaistiaceae</taxon>
        <taxon>Bauldia</taxon>
    </lineage>
</organism>